<keyword evidence="3" id="KW-1185">Reference proteome</keyword>
<reference evidence="2 3" key="1">
    <citation type="journal article" date="2012" name="Genome Biol.">
        <title>Sequencing three crocodilian genomes to illuminate the evolution of archosaurs and amniotes.</title>
        <authorList>
            <person name="St John J.A."/>
            <person name="Braun E.L."/>
            <person name="Isberg S.R."/>
            <person name="Miles L.G."/>
            <person name="Chong A.Y."/>
            <person name="Gongora J."/>
            <person name="Dalzell P."/>
            <person name="Moran C."/>
            <person name="Bed'hom B."/>
            <person name="Abzhanov A."/>
            <person name="Burgess S.C."/>
            <person name="Cooksey A.M."/>
            <person name="Castoe T.A."/>
            <person name="Crawford N.G."/>
            <person name="Densmore L.D."/>
            <person name="Drew J.C."/>
            <person name="Edwards S.V."/>
            <person name="Faircloth B.C."/>
            <person name="Fujita M.K."/>
            <person name="Greenwold M.J."/>
            <person name="Hoffmann F.G."/>
            <person name="Howard J.M."/>
            <person name="Iguchi T."/>
            <person name="Janes D.E."/>
            <person name="Khan S.Y."/>
            <person name="Kohno S."/>
            <person name="de Koning A.J."/>
            <person name="Lance S.L."/>
            <person name="McCarthy F.M."/>
            <person name="McCormack J.E."/>
            <person name="Merchant M.E."/>
            <person name="Peterson D.G."/>
            <person name="Pollock D.D."/>
            <person name="Pourmand N."/>
            <person name="Raney B.J."/>
            <person name="Roessler K.A."/>
            <person name="Sanford J.R."/>
            <person name="Sawyer R.H."/>
            <person name="Schmidt C.J."/>
            <person name="Triplett E.W."/>
            <person name="Tuberville T.D."/>
            <person name="Venegas-Anaya M."/>
            <person name="Howard J.T."/>
            <person name="Jarvis E.D."/>
            <person name="Guillette L.J.Jr."/>
            <person name="Glenn T.C."/>
            <person name="Green R.E."/>
            <person name="Ray D.A."/>
        </authorList>
    </citation>
    <scope>NUCLEOTIDE SEQUENCE [LARGE SCALE GENOMIC DNA]</scope>
    <source>
        <strain evidence="2">KSC_2009_1</strain>
    </source>
</reference>
<comment type="caution">
    <text evidence="2">The sequence shown here is derived from an EMBL/GenBank/DDBJ whole genome shotgun (WGS) entry which is preliminary data.</text>
</comment>
<name>A0A151NQI1_ALLMI</name>
<sequence>MANKLFSMEHQLGGVDSMEKSDTEKEKQLPSPDMFSSSLSRVVLTGINEQGVLCHNKEDKVTLKLKNMGLCWADRTYILQLVVVEQWPSQEFDKN</sequence>
<evidence type="ECO:0000313" key="3">
    <source>
        <dbReference type="Proteomes" id="UP000050525"/>
    </source>
</evidence>
<evidence type="ECO:0000313" key="2">
    <source>
        <dbReference type="EMBL" id="KYO39101.1"/>
    </source>
</evidence>
<feature type="region of interest" description="Disordered" evidence="1">
    <location>
        <begin position="1"/>
        <end position="34"/>
    </location>
</feature>
<evidence type="ECO:0000256" key="1">
    <source>
        <dbReference type="SAM" id="MobiDB-lite"/>
    </source>
</evidence>
<dbReference type="AlphaFoldDB" id="A0A151NQI1"/>
<feature type="compositionally biased region" description="Basic and acidic residues" evidence="1">
    <location>
        <begin position="17"/>
        <end position="28"/>
    </location>
</feature>
<proteinExistence type="predicted"/>
<dbReference type="EMBL" id="AKHW03002379">
    <property type="protein sequence ID" value="KYO39101.1"/>
    <property type="molecule type" value="Genomic_DNA"/>
</dbReference>
<accession>A0A151NQI1</accession>
<dbReference type="Proteomes" id="UP000050525">
    <property type="component" value="Unassembled WGS sequence"/>
</dbReference>
<protein>
    <submittedName>
        <fullName evidence="2">Uncharacterized protein</fullName>
    </submittedName>
</protein>
<gene>
    <name evidence="2" type="ORF">Y1Q_0000113</name>
</gene>
<organism evidence="2 3">
    <name type="scientific">Alligator mississippiensis</name>
    <name type="common">American alligator</name>
    <dbReference type="NCBI Taxonomy" id="8496"/>
    <lineage>
        <taxon>Eukaryota</taxon>
        <taxon>Metazoa</taxon>
        <taxon>Chordata</taxon>
        <taxon>Craniata</taxon>
        <taxon>Vertebrata</taxon>
        <taxon>Euteleostomi</taxon>
        <taxon>Archelosauria</taxon>
        <taxon>Archosauria</taxon>
        <taxon>Crocodylia</taxon>
        <taxon>Alligatoridae</taxon>
        <taxon>Alligatorinae</taxon>
        <taxon>Alligator</taxon>
    </lineage>
</organism>